<dbReference type="InterPro" id="IPR017871">
    <property type="entry name" value="ABC_transporter-like_CS"/>
</dbReference>
<dbReference type="SMART" id="SM00382">
    <property type="entry name" value="AAA"/>
    <property type="match status" value="1"/>
</dbReference>
<name>S5ZG51_9CREN</name>
<dbReference type="InterPro" id="IPR015856">
    <property type="entry name" value="ABC_transpr_CbiO/EcfA_su"/>
</dbReference>
<keyword evidence="6" id="KW-0067">ATP-binding</keyword>
<comment type="subcellular location">
    <subcellularLocation>
        <location evidence="1">Cell membrane</location>
    </subcellularLocation>
</comment>
<dbReference type="PANTHER" id="PTHR43553:SF21">
    <property type="entry name" value="ABC TRANSPORTER ATP-BINDING PROTEIN MA_1418-RELATED"/>
    <property type="match status" value="1"/>
</dbReference>
<accession>S5ZG51</accession>
<comment type="similarity">
    <text evidence="2">Belongs to the ABC transporter superfamily.</text>
</comment>
<dbReference type="CDD" id="cd03225">
    <property type="entry name" value="ABC_cobalt_CbiO_domain1"/>
    <property type="match status" value="1"/>
</dbReference>
<comment type="function">
    <text evidence="9">Probably part of an ABC transporter complex. Responsible for energy coupling to the transport system.</text>
</comment>
<dbReference type="PROSITE" id="PS00211">
    <property type="entry name" value="ABC_TRANSPORTER_1"/>
    <property type="match status" value="1"/>
</dbReference>
<dbReference type="HOGENOM" id="CLU_000604_1_22_2"/>
<keyword evidence="4" id="KW-1003">Cell membrane</keyword>
<dbReference type="PROSITE" id="PS50893">
    <property type="entry name" value="ABC_TRANSPORTER_2"/>
    <property type="match status" value="1"/>
</dbReference>
<keyword evidence="7" id="KW-1278">Translocase</keyword>
<evidence type="ECO:0000256" key="6">
    <source>
        <dbReference type="ARBA" id="ARBA00022840"/>
    </source>
</evidence>
<dbReference type="Proteomes" id="UP000015543">
    <property type="component" value="Chromosome"/>
</dbReference>
<evidence type="ECO:0000256" key="2">
    <source>
        <dbReference type="ARBA" id="ARBA00005417"/>
    </source>
</evidence>
<reference evidence="11 12" key="1">
    <citation type="journal article" date="2013" name="Genome Announc.">
        <title>Complete Genomic Sequence of 'Thermofilum adornatus' Strain 1910bT, a Hyperthermophilic Anaerobic Organotrophic Crenarchaeon.</title>
        <authorList>
            <person name="Dominova I.N."/>
            <person name="Kublanov I.V."/>
            <person name="Podosokorskaya O.A."/>
            <person name="Derbikova K.S."/>
            <person name="Patrushev M.V."/>
            <person name="Toshchakov S.V."/>
        </authorList>
    </citation>
    <scope>NUCLEOTIDE SEQUENCE [LARGE SCALE GENOMIC DNA]</scope>
    <source>
        <strain evidence="12">1910b</strain>
    </source>
</reference>
<gene>
    <name evidence="11" type="ORF">N186_09060</name>
</gene>
<proteinExistence type="inferred from homology"/>
<dbReference type="InterPro" id="IPR027417">
    <property type="entry name" value="P-loop_NTPase"/>
</dbReference>
<evidence type="ECO:0000256" key="4">
    <source>
        <dbReference type="ARBA" id="ARBA00022475"/>
    </source>
</evidence>
<evidence type="ECO:0000256" key="5">
    <source>
        <dbReference type="ARBA" id="ARBA00022741"/>
    </source>
</evidence>
<dbReference type="FunFam" id="3.40.50.300:FF:000224">
    <property type="entry name" value="Energy-coupling factor transporter ATP-binding protein EcfA"/>
    <property type="match status" value="1"/>
</dbReference>
<dbReference type="SUPFAM" id="SSF52540">
    <property type="entry name" value="P-loop containing nucleoside triphosphate hydrolases"/>
    <property type="match status" value="1"/>
</dbReference>
<dbReference type="AlphaFoldDB" id="S5ZG51"/>
<dbReference type="GO" id="GO:0042626">
    <property type="term" value="F:ATPase-coupled transmembrane transporter activity"/>
    <property type="evidence" value="ECO:0007669"/>
    <property type="project" value="TreeGrafter"/>
</dbReference>
<dbReference type="KEGG" id="thb:N186_09060"/>
<evidence type="ECO:0000256" key="7">
    <source>
        <dbReference type="ARBA" id="ARBA00022967"/>
    </source>
</evidence>
<feature type="domain" description="ABC transporter" evidence="10">
    <location>
        <begin position="11"/>
        <end position="252"/>
    </location>
</feature>
<evidence type="ECO:0000256" key="8">
    <source>
        <dbReference type="ARBA" id="ARBA00023136"/>
    </source>
</evidence>
<protein>
    <recommendedName>
        <fullName evidence="10">ABC transporter domain-containing protein</fullName>
    </recommendedName>
</protein>
<evidence type="ECO:0000259" key="10">
    <source>
        <dbReference type="PROSITE" id="PS50893"/>
    </source>
</evidence>
<dbReference type="Gene3D" id="3.40.50.300">
    <property type="entry name" value="P-loop containing nucleotide triphosphate hydrolases"/>
    <property type="match status" value="1"/>
</dbReference>
<evidence type="ECO:0000313" key="11">
    <source>
        <dbReference type="EMBL" id="AGT36148.1"/>
    </source>
</evidence>
<organism evidence="11 12">
    <name type="scientific">Thermofilum adornatum</name>
    <dbReference type="NCBI Taxonomy" id="1365176"/>
    <lineage>
        <taxon>Archaea</taxon>
        <taxon>Thermoproteota</taxon>
        <taxon>Thermoprotei</taxon>
        <taxon>Thermofilales</taxon>
        <taxon>Thermofilaceae</taxon>
        <taxon>Thermofilum</taxon>
    </lineage>
</organism>
<dbReference type="InterPro" id="IPR003439">
    <property type="entry name" value="ABC_transporter-like_ATP-bd"/>
</dbReference>
<sequence length="289" mass="31826">MVWVKNMEPIIKVENLTYAYPTSKDFVLKNISFTVNKGEVLAVIGPNGAGKSTLLKALNGLVPHFYGGKYGGRVIVSGFEVLNTPISKMSTKVGFVFQDPEDQISGLALTVWEEVAFGLMMLGYPREEIDKRVKEAIDYVGLTGLEKRSPFELSGGQMQRLAIATVLALRPEVIVMDEPTAQLDPLGKYEVLSVIEKLTESGSTIVLAEHEIEEVVYFADKMLLLDKGEAVAYGDTRKVVTMVEELKRRGVDPPSVTELTSLLKEKTGVDVALPVTLEEAVKIYSELLR</sequence>
<evidence type="ECO:0000256" key="9">
    <source>
        <dbReference type="ARBA" id="ARBA00025157"/>
    </source>
</evidence>
<evidence type="ECO:0000256" key="1">
    <source>
        <dbReference type="ARBA" id="ARBA00004236"/>
    </source>
</evidence>
<dbReference type="InterPro" id="IPR050095">
    <property type="entry name" value="ECF_ABC_transporter_ATP-bd"/>
</dbReference>
<dbReference type="GO" id="GO:0016887">
    <property type="term" value="F:ATP hydrolysis activity"/>
    <property type="evidence" value="ECO:0007669"/>
    <property type="project" value="InterPro"/>
</dbReference>
<dbReference type="PANTHER" id="PTHR43553">
    <property type="entry name" value="HEAVY METAL TRANSPORTER"/>
    <property type="match status" value="1"/>
</dbReference>
<keyword evidence="8" id="KW-0472">Membrane</keyword>
<evidence type="ECO:0000313" key="12">
    <source>
        <dbReference type="Proteomes" id="UP000015543"/>
    </source>
</evidence>
<keyword evidence="3" id="KW-0813">Transport</keyword>
<dbReference type="eggNOG" id="arCOG00202">
    <property type="taxonomic scope" value="Archaea"/>
</dbReference>
<dbReference type="InterPro" id="IPR003593">
    <property type="entry name" value="AAA+_ATPase"/>
</dbReference>
<keyword evidence="5" id="KW-0547">Nucleotide-binding</keyword>
<dbReference type="PATRIC" id="fig|1365176.7.peg.1795"/>
<evidence type="ECO:0000256" key="3">
    <source>
        <dbReference type="ARBA" id="ARBA00022448"/>
    </source>
</evidence>
<dbReference type="GO" id="GO:0005524">
    <property type="term" value="F:ATP binding"/>
    <property type="evidence" value="ECO:0007669"/>
    <property type="project" value="UniProtKB-KW"/>
</dbReference>
<keyword evidence="12" id="KW-1185">Reference proteome</keyword>
<dbReference type="GO" id="GO:0043190">
    <property type="term" value="C:ATP-binding cassette (ABC) transporter complex"/>
    <property type="evidence" value="ECO:0007669"/>
    <property type="project" value="TreeGrafter"/>
</dbReference>
<dbReference type="EMBL" id="CP006646">
    <property type="protein sequence ID" value="AGT36148.1"/>
    <property type="molecule type" value="Genomic_DNA"/>
</dbReference>
<dbReference type="Pfam" id="PF00005">
    <property type="entry name" value="ABC_tran"/>
    <property type="match status" value="1"/>
</dbReference>